<feature type="compositionally biased region" description="Acidic residues" evidence="6">
    <location>
        <begin position="402"/>
        <end position="428"/>
    </location>
</feature>
<keyword evidence="3" id="KW-0862">Zinc</keyword>
<dbReference type="AlphaFoldDB" id="K0RR04"/>
<evidence type="ECO:0000256" key="6">
    <source>
        <dbReference type="SAM" id="MobiDB-lite"/>
    </source>
</evidence>
<dbReference type="eggNOG" id="KOG0297">
    <property type="taxonomic scope" value="Eukaryota"/>
</dbReference>
<evidence type="ECO:0000256" key="3">
    <source>
        <dbReference type="ARBA" id="ARBA00022833"/>
    </source>
</evidence>
<dbReference type="SUPFAM" id="SSF57850">
    <property type="entry name" value="RING/U-box"/>
    <property type="match status" value="1"/>
</dbReference>
<dbReference type="OrthoDB" id="44004at2759"/>
<dbReference type="InterPro" id="IPR051438">
    <property type="entry name" value="RNF_E3_ubiq-protein_ligase"/>
</dbReference>
<dbReference type="GO" id="GO:0008270">
    <property type="term" value="F:zinc ion binding"/>
    <property type="evidence" value="ECO:0007669"/>
    <property type="project" value="UniProtKB-KW"/>
</dbReference>
<evidence type="ECO:0000259" key="7">
    <source>
        <dbReference type="PROSITE" id="PS50089"/>
    </source>
</evidence>
<feature type="non-terminal residue" evidence="8">
    <location>
        <position position="1"/>
    </location>
</feature>
<feature type="region of interest" description="Disordered" evidence="6">
    <location>
        <begin position="312"/>
        <end position="368"/>
    </location>
</feature>
<feature type="coiled-coil region" evidence="5">
    <location>
        <begin position="566"/>
        <end position="628"/>
    </location>
</feature>
<dbReference type="Pfam" id="PF00097">
    <property type="entry name" value="zf-C3HC4"/>
    <property type="match status" value="1"/>
</dbReference>
<keyword evidence="2 4" id="KW-0863">Zinc-finger</keyword>
<dbReference type="GO" id="GO:0000209">
    <property type="term" value="P:protein polyubiquitination"/>
    <property type="evidence" value="ECO:0007669"/>
    <property type="project" value="TreeGrafter"/>
</dbReference>
<dbReference type="InterPro" id="IPR018957">
    <property type="entry name" value="Znf_C3HC4_RING-type"/>
</dbReference>
<accession>K0RR04</accession>
<dbReference type="PANTHER" id="PTHR46016">
    <property type="entry name" value="ZINC FINGER, RING/FYVE/PHD-TYPE"/>
    <property type="match status" value="1"/>
</dbReference>
<protein>
    <recommendedName>
        <fullName evidence="7">RING-type domain-containing protein</fullName>
    </recommendedName>
</protein>
<comment type="caution">
    <text evidence="8">The sequence shown here is derived from an EMBL/GenBank/DDBJ whole genome shotgun (WGS) entry which is preliminary data.</text>
</comment>
<keyword evidence="9" id="KW-1185">Reference proteome</keyword>
<evidence type="ECO:0000256" key="2">
    <source>
        <dbReference type="ARBA" id="ARBA00022771"/>
    </source>
</evidence>
<dbReference type="SMART" id="SM00184">
    <property type="entry name" value="RING"/>
    <property type="match status" value="1"/>
</dbReference>
<proteinExistence type="predicted"/>
<feature type="region of interest" description="Disordered" evidence="6">
    <location>
        <begin position="399"/>
        <end position="429"/>
    </location>
</feature>
<feature type="compositionally biased region" description="Acidic residues" evidence="6">
    <location>
        <begin position="326"/>
        <end position="344"/>
    </location>
</feature>
<dbReference type="InterPro" id="IPR013083">
    <property type="entry name" value="Znf_RING/FYVE/PHD"/>
</dbReference>
<dbReference type="Proteomes" id="UP000266841">
    <property type="component" value="Unassembled WGS sequence"/>
</dbReference>
<evidence type="ECO:0000256" key="1">
    <source>
        <dbReference type="ARBA" id="ARBA00022723"/>
    </source>
</evidence>
<dbReference type="GO" id="GO:0006511">
    <property type="term" value="P:ubiquitin-dependent protein catabolic process"/>
    <property type="evidence" value="ECO:0007669"/>
    <property type="project" value="TreeGrafter"/>
</dbReference>
<dbReference type="EMBL" id="AGNL01045104">
    <property type="protein sequence ID" value="EJK49117.1"/>
    <property type="molecule type" value="Genomic_DNA"/>
</dbReference>
<gene>
    <name evidence="8" type="ORF">THAOC_32035</name>
</gene>
<dbReference type="InterPro" id="IPR001841">
    <property type="entry name" value="Znf_RING"/>
</dbReference>
<dbReference type="Gene3D" id="3.30.40.10">
    <property type="entry name" value="Zinc/RING finger domain, C3HC4 (zinc finger)"/>
    <property type="match status" value="1"/>
</dbReference>
<feature type="region of interest" description="Disordered" evidence="6">
    <location>
        <begin position="143"/>
        <end position="185"/>
    </location>
</feature>
<keyword evidence="5" id="KW-0175">Coiled coil</keyword>
<feature type="domain" description="RING-type" evidence="7">
    <location>
        <begin position="465"/>
        <end position="503"/>
    </location>
</feature>
<evidence type="ECO:0000313" key="9">
    <source>
        <dbReference type="Proteomes" id="UP000266841"/>
    </source>
</evidence>
<sequence>DISAVDRIFVAAQSTQSRAVASNLAGMCSCAPGGSILMSVAVRRRAVAATSDGNPSTRRRGLPGLARVLCGPRSCLGQETSSPINGLHYGCGLSLSIASGDKRWRRTAGGTRFGLCPTTTLLCSNTHEHRIRVLGRLGRSSVLRPIPRDQRPAPSPVVRQSLQSKASRVAKSQGIDDVGGGRVGDLMSNRERALRALLNRAELSRSGRVPFANVRDPDDPSDSDLEDGVPLFDAESNASDDDRRTIATTANPPDPLNVTEARSLLMSEIDRMVGEMQAERLAREMAGPSLGFGATASDASDSDFDEIPEAFDEEETGAPDVADASSDSDFDGIPETFDAEDEETGAEHAGVGASRHHAQRAGEHETNIAAEEPRVTVWTRERDNLVQYWNPYRENPLLYLDTDSDYSPSEDSESDDSDSDDFEGDDSDVSFMPELMQVGSSPLSDELAVAPIAVNEDGLPEDLVCSICMSLPLDPVLTPGDYMFCRPCIEKSLKRSRQCPVTRKACSPGQLKPPEGFVKRLWSSVQVKCGHHGKGCAWTGSVADFSSHLGKCSFARPDETSDHRRLEDLARQLKSAEMANMEAYNKIKEQQEEITAKNRTIRNQTNQINDVTNQVSGLLNRIESMEESHEEQNASLWAELTSARRALSRQSHTQINHNRHFGRDSIVDLSLLVAQNLTRKPRGLDSGRIFNFVRTCYMDLEKDYSDNPYDYRDNVKMLLATCQSCSWFSPRQQDNFEKWFQREFGTWD</sequence>
<feature type="region of interest" description="Disordered" evidence="6">
    <location>
        <begin position="209"/>
        <end position="258"/>
    </location>
</feature>
<name>K0RR04_THAOC</name>
<evidence type="ECO:0000313" key="8">
    <source>
        <dbReference type="EMBL" id="EJK49117.1"/>
    </source>
</evidence>
<evidence type="ECO:0000256" key="4">
    <source>
        <dbReference type="PROSITE-ProRule" id="PRU00175"/>
    </source>
</evidence>
<evidence type="ECO:0000256" key="5">
    <source>
        <dbReference type="SAM" id="Coils"/>
    </source>
</evidence>
<organism evidence="8 9">
    <name type="scientific">Thalassiosira oceanica</name>
    <name type="common">Marine diatom</name>
    <dbReference type="NCBI Taxonomy" id="159749"/>
    <lineage>
        <taxon>Eukaryota</taxon>
        <taxon>Sar</taxon>
        <taxon>Stramenopiles</taxon>
        <taxon>Ochrophyta</taxon>
        <taxon>Bacillariophyta</taxon>
        <taxon>Coscinodiscophyceae</taxon>
        <taxon>Thalassiosirophycidae</taxon>
        <taxon>Thalassiosirales</taxon>
        <taxon>Thalassiosiraceae</taxon>
        <taxon>Thalassiosira</taxon>
    </lineage>
</organism>
<dbReference type="PROSITE" id="PS50089">
    <property type="entry name" value="ZF_RING_2"/>
    <property type="match status" value="1"/>
</dbReference>
<dbReference type="GO" id="GO:0061630">
    <property type="term" value="F:ubiquitin protein ligase activity"/>
    <property type="evidence" value="ECO:0007669"/>
    <property type="project" value="TreeGrafter"/>
</dbReference>
<reference evidence="8 9" key="1">
    <citation type="journal article" date="2012" name="Genome Biol.">
        <title>Genome and low-iron response of an oceanic diatom adapted to chronic iron limitation.</title>
        <authorList>
            <person name="Lommer M."/>
            <person name="Specht M."/>
            <person name="Roy A.S."/>
            <person name="Kraemer L."/>
            <person name="Andreson R."/>
            <person name="Gutowska M.A."/>
            <person name="Wolf J."/>
            <person name="Bergner S.V."/>
            <person name="Schilhabel M.B."/>
            <person name="Klostermeier U.C."/>
            <person name="Beiko R.G."/>
            <person name="Rosenstiel P."/>
            <person name="Hippler M."/>
            <person name="Laroche J."/>
        </authorList>
    </citation>
    <scope>NUCLEOTIDE SEQUENCE [LARGE SCALE GENOMIC DNA]</scope>
    <source>
        <strain evidence="8 9">CCMP1005</strain>
    </source>
</reference>
<keyword evidence="1" id="KW-0479">Metal-binding</keyword>
<dbReference type="PANTHER" id="PTHR46016:SF1">
    <property type="entry name" value="RING-TYPE DOMAIN-CONTAINING PROTEIN"/>
    <property type="match status" value="1"/>
</dbReference>